<evidence type="ECO:0000259" key="1">
    <source>
        <dbReference type="Pfam" id="PF00534"/>
    </source>
</evidence>
<dbReference type="CDD" id="cd03801">
    <property type="entry name" value="GT4_PimA-like"/>
    <property type="match status" value="1"/>
</dbReference>
<dbReference type="PANTHER" id="PTHR12526">
    <property type="entry name" value="GLYCOSYLTRANSFERASE"/>
    <property type="match status" value="1"/>
</dbReference>
<dbReference type="KEGG" id="aalg:AREALGSMS7_04580"/>
<accession>A0A221V3K9</accession>
<dbReference type="RefSeq" id="WP_093980143.1">
    <property type="nucleotide sequence ID" value="NZ_CP022515.1"/>
</dbReference>
<keyword evidence="2" id="KW-0808">Transferase</keyword>
<keyword evidence="2" id="KW-0328">Glycosyltransferase</keyword>
<evidence type="ECO:0000313" key="2">
    <source>
        <dbReference type="EMBL" id="ASO07978.1"/>
    </source>
</evidence>
<dbReference type="Gene3D" id="3.40.50.2000">
    <property type="entry name" value="Glycogen Phosphorylase B"/>
    <property type="match status" value="2"/>
</dbReference>
<feature type="domain" description="Glycosyl transferase family 1" evidence="1">
    <location>
        <begin position="177"/>
        <end position="340"/>
    </location>
</feature>
<dbReference type="Pfam" id="PF00534">
    <property type="entry name" value="Glycos_transf_1"/>
    <property type="match status" value="1"/>
</dbReference>
<dbReference type="GO" id="GO:0102710">
    <property type="term" value="F:D-inositol-3-phosphate glycosyltransferase activity"/>
    <property type="evidence" value="ECO:0007669"/>
    <property type="project" value="UniProtKB-EC"/>
</dbReference>
<sequence length="370" mass="42132">MQKVIFILHIPPPIHGSAIVGKIIKDSTLINNSIQSKYINLGTSRSLEVIGKKPFQKIGVYLKIVCQTLIQLMFFKPDLIYIALTAKGKAFYKDAFIALLAKVSGKKIVYHLHNRSMAERQHKWLDVTLCNMIFKNTNVILLSKYLYLEIKKYVPIRHVHICPNGIPQLLDTVAKRKKVSSNDVQVLFLSNLMLAKGVFVLLDALEILKKRQLAFHCTFIGGESDISEELFQAKVMELGLSDYVQYAGKKYGEEKHNAFSTADIFVLPTLNETFGLVNLEAMQYSLPVISTLEGGIPDVVKDGETGFLVDKNDRQDLADKLEMLIKNHELRIQMGQLGRKHYEEYFTLEIFEQRFLEIINKILLKSNLNA</sequence>
<organism evidence="2 3">
    <name type="scientific">Arenibacter algicola</name>
    <dbReference type="NCBI Taxonomy" id="616991"/>
    <lineage>
        <taxon>Bacteria</taxon>
        <taxon>Pseudomonadati</taxon>
        <taxon>Bacteroidota</taxon>
        <taxon>Flavobacteriia</taxon>
        <taxon>Flavobacteriales</taxon>
        <taxon>Flavobacteriaceae</taxon>
        <taxon>Arenibacter</taxon>
    </lineage>
</organism>
<protein>
    <submittedName>
        <fullName evidence="2">D-inositol 3-phosphate glycosyltransferase</fullName>
        <ecNumber evidence="2">2.4.1.250</ecNumber>
    </submittedName>
</protein>
<evidence type="ECO:0000313" key="3">
    <source>
        <dbReference type="Proteomes" id="UP000204551"/>
    </source>
</evidence>
<reference evidence="2 3" key="1">
    <citation type="submission" date="2017-07" db="EMBL/GenBank/DDBJ databases">
        <title>Genome Sequence of Arenibacter algicola Strain SMS7 Isolated from a culture of the Diatom Skeletonema marinoi.</title>
        <authorList>
            <person name="Topel M."/>
            <person name="Pinder M.I.M."/>
            <person name="Johansson O.N."/>
            <person name="Kourtchenko O."/>
            <person name="Godhe A."/>
            <person name="Clarke A.K."/>
        </authorList>
    </citation>
    <scope>NUCLEOTIDE SEQUENCE [LARGE SCALE GENOMIC DNA]</scope>
    <source>
        <strain evidence="2 3">SMS7</strain>
    </source>
</reference>
<gene>
    <name evidence="2" type="primary">mshA</name>
    <name evidence="2" type="ORF">AREALGSMS7_04580</name>
</gene>
<dbReference type="Proteomes" id="UP000204551">
    <property type="component" value="Chromosome"/>
</dbReference>
<name>A0A221V3K9_9FLAO</name>
<dbReference type="AlphaFoldDB" id="A0A221V3K9"/>
<dbReference type="EMBL" id="CP022515">
    <property type="protein sequence ID" value="ASO07978.1"/>
    <property type="molecule type" value="Genomic_DNA"/>
</dbReference>
<dbReference type="InterPro" id="IPR001296">
    <property type="entry name" value="Glyco_trans_1"/>
</dbReference>
<dbReference type="EC" id="2.4.1.250" evidence="2"/>
<dbReference type="SUPFAM" id="SSF53756">
    <property type="entry name" value="UDP-Glycosyltransferase/glycogen phosphorylase"/>
    <property type="match status" value="1"/>
</dbReference>
<proteinExistence type="predicted"/>